<dbReference type="GO" id="GO:0001221">
    <property type="term" value="F:transcription coregulator binding"/>
    <property type="evidence" value="ECO:0007669"/>
    <property type="project" value="TreeGrafter"/>
</dbReference>
<dbReference type="PANTHER" id="PTHR46029:SF7">
    <property type="entry name" value="C-TERMINAL-BINDING PROTEIN"/>
    <property type="match status" value="1"/>
</dbReference>
<evidence type="ECO:0000259" key="2">
    <source>
        <dbReference type="Pfam" id="PF00389"/>
    </source>
</evidence>
<dbReference type="PANTHER" id="PTHR46029">
    <property type="entry name" value="C-TERMINAL-BINDING PROTEIN"/>
    <property type="match status" value="1"/>
</dbReference>
<dbReference type="InterPro" id="IPR036291">
    <property type="entry name" value="NAD(P)-bd_dom_sf"/>
</dbReference>
<comment type="similarity">
    <text evidence="1">Belongs to the D-isomer specific 2-hydroxyacid dehydrogenase family.</text>
</comment>
<dbReference type="GO" id="GO:0003714">
    <property type="term" value="F:transcription corepressor activity"/>
    <property type="evidence" value="ECO:0007669"/>
    <property type="project" value="InterPro"/>
</dbReference>
<accession>A0A1I3Y454</accession>
<gene>
    <name evidence="4" type="ORF">SAMN02745775_101898</name>
</gene>
<dbReference type="InterPro" id="IPR043322">
    <property type="entry name" value="CtBP"/>
</dbReference>
<dbReference type="STRING" id="1123062.SAMN02745775_101898"/>
<dbReference type="GO" id="GO:0006357">
    <property type="term" value="P:regulation of transcription by RNA polymerase II"/>
    <property type="evidence" value="ECO:0007669"/>
    <property type="project" value="TreeGrafter"/>
</dbReference>
<dbReference type="AlphaFoldDB" id="A0A1I3Y454"/>
<keyword evidence="1" id="KW-0560">Oxidoreductase</keyword>
<name>A0A1I3Y454_9PROT</name>
<organism evidence="4 5">
    <name type="scientific">Falsiroseomonas stagni DSM 19981</name>
    <dbReference type="NCBI Taxonomy" id="1123062"/>
    <lineage>
        <taxon>Bacteria</taxon>
        <taxon>Pseudomonadati</taxon>
        <taxon>Pseudomonadota</taxon>
        <taxon>Alphaproteobacteria</taxon>
        <taxon>Acetobacterales</taxon>
        <taxon>Roseomonadaceae</taxon>
        <taxon>Falsiroseomonas</taxon>
    </lineage>
</organism>
<dbReference type="GO" id="GO:0016616">
    <property type="term" value="F:oxidoreductase activity, acting on the CH-OH group of donors, NAD or NADP as acceptor"/>
    <property type="evidence" value="ECO:0007669"/>
    <property type="project" value="InterPro"/>
</dbReference>
<protein>
    <submittedName>
        <fullName evidence="4">C-terminal binding protein</fullName>
    </submittedName>
</protein>
<dbReference type="SUPFAM" id="SSF52283">
    <property type="entry name" value="Formate/glycerate dehydrogenase catalytic domain-like"/>
    <property type="match status" value="1"/>
</dbReference>
<evidence type="ECO:0000313" key="5">
    <source>
        <dbReference type="Proteomes" id="UP000199473"/>
    </source>
</evidence>
<dbReference type="Pfam" id="PF00389">
    <property type="entry name" value="2-Hacid_dh"/>
    <property type="match status" value="1"/>
</dbReference>
<dbReference type="SUPFAM" id="SSF51735">
    <property type="entry name" value="NAD(P)-binding Rossmann-fold domains"/>
    <property type="match status" value="1"/>
</dbReference>
<dbReference type="Proteomes" id="UP000199473">
    <property type="component" value="Unassembled WGS sequence"/>
</dbReference>
<feature type="domain" description="D-isomer specific 2-hydroxyacid dehydrogenase NAD-binding" evidence="3">
    <location>
        <begin position="113"/>
        <end position="303"/>
    </location>
</feature>
<dbReference type="Pfam" id="PF02826">
    <property type="entry name" value="2-Hacid_dh_C"/>
    <property type="match status" value="1"/>
</dbReference>
<dbReference type="CDD" id="cd05299">
    <property type="entry name" value="CtBP_dh"/>
    <property type="match status" value="1"/>
</dbReference>
<dbReference type="GO" id="GO:0051287">
    <property type="term" value="F:NAD binding"/>
    <property type="evidence" value="ECO:0007669"/>
    <property type="project" value="InterPro"/>
</dbReference>
<proteinExistence type="inferred from homology"/>
<dbReference type="Gene3D" id="3.40.50.720">
    <property type="entry name" value="NAD(P)-binding Rossmann-like Domain"/>
    <property type="match status" value="2"/>
</dbReference>
<keyword evidence="5" id="KW-1185">Reference proteome</keyword>
<feature type="domain" description="D-isomer specific 2-hydroxyacid dehydrogenase catalytic" evidence="2">
    <location>
        <begin position="47"/>
        <end position="332"/>
    </location>
</feature>
<dbReference type="GO" id="GO:0140297">
    <property type="term" value="F:DNA-binding transcription factor binding"/>
    <property type="evidence" value="ECO:0007669"/>
    <property type="project" value="TreeGrafter"/>
</dbReference>
<dbReference type="RefSeq" id="WP_245761918.1">
    <property type="nucleotide sequence ID" value="NZ_FOSQ01000001.1"/>
</dbReference>
<evidence type="ECO:0000313" key="4">
    <source>
        <dbReference type="EMBL" id="SFK26036.1"/>
    </source>
</evidence>
<dbReference type="InterPro" id="IPR006139">
    <property type="entry name" value="D-isomer_2_OHA_DH_cat_dom"/>
</dbReference>
<evidence type="ECO:0000259" key="3">
    <source>
        <dbReference type="Pfam" id="PF02826"/>
    </source>
</evidence>
<evidence type="ECO:0000256" key="1">
    <source>
        <dbReference type="RuleBase" id="RU003719"/>
    </source>
</evidence>
<reference evidence="4 5" key="1">
    <citation type="submission" date="2016-10" db="EMBL/GenBank/DDBJ databases">
        <authorList>
            <person name="de Groot N.N."/>
        </authorList>
    </citation>
    <scope>NUCLEOTIDE SEQUENCE [LARGE SCALE GENOMIC DNA]</scope>
    <source>
        <strain evidence="4 5">DSM 19981</strain>
    </source>
</reference>
<dbReference type="InterPro" id="IPR006140">
    <property type="entry name" value="D-isomer_DH_NAD-bd"/>
</dbReference>
<dbReference type="EMBL" id="FOSQ01000001">
    <property type="protein sequence ID" value="SFK26036.1"/>
    <property type="molecule type" value="Genomic_DNA"/>
</dbReference>
<dbReference type="InterPro" id="IPR051638">
    <property type="entry name" value="CTBP_dehydrogenase"/>
</dbReference>
<sequence>MAQLTVLEPEGMYPDTILEQEVLGPAVDVLHGGAPHTESLDMLPDDLCARVDGLLVFRHWLRPQHIARFPKLKVVVRMGVGYDRLDRAACAARGITVCNVPDYGTMEVADHAMSLVLSLTRGVILHHDLQRESPPAAWRYVDSPLIKRAQEQGFGIVGLGRIGTAVALRAKAFGFKVRFFDPYLPNGVDRALGIQRARTLEELMRGSDILSIHVPDTRTTRGLIGAKELAWLPQGAVVVNTARGTSLDINALEAALRSNHLAGAGLDVIPVEPPVDPVPGLLAAYRAKEEWLKGRVVITPHSAFHTPHAWDDIRRKSAETMRDVLVLGLDTNVIRPDQD</sequence>